<name>A0ABW6UDM1_9ACTN</name>
<comment type="caution">
    <text evidence="2">The sequence shown here is derived from an EMBL/GenBank/DDBJ whole genome shotgun (WGS) entry which is preliminary data.</text>
</comment>
<evidence type="ECO:0000256" key="1">
    <source>
        <dbReference type="SAM" id="MobiDB-lite"/>
    </source>
</evidence>
<sequence>MPHMVIPPARKRRRQGREAVGMGMAGDERTAAFTGDRPDLEWELGDRLAVPSQVIWSEPQL</sequence>
<dbReference type="RefSeq" id="WP_351083542.1">
    <property type="nucleotide sequence ID" value="NZ_JBEOZG010000022.1"/>
</dbReference>
<evidence type="ECO:0000313" key="3">
    <source>
        <dbReference type="Proteomes" id="UP001602058"/>
    </source>
</evidence>
<proteinExistence type="predicted"/>
<dbReference type="EMBL" id="JBIAWJ010000002">
    <property type="protein sequence ID" value="MFF4520669.1"/>
    <property type="molecule type" value="Genomic_DNA"/>
</dbReference>
<reference evidence="2 3" key="1">
    <citation type="submission" date="2024-10" db="EMBL/GenBank/DDBJ databases">
        <title>The Natural Products Discovery Center: Release of the First 8490 Sequenced Strains for Exploring Actinobacteria Biosynthetic Diversity.</title>
        <authorList>
            <person name="Kalkreuter E."/>
            <person name="Kautsar S.A."/>
            <person name="Yang D."/>
            <person name="Bader C.D."/>
            <person name="Teijaro C.N."/>
            <person name="Fluegel L."/>
            <person name="Davis C.M."/>
            <person name="Simpson J.R."/>
            <person name="Lauterbach L."/>
            <person name="Steele A.D."/>
            <person name="Gui C."/>
            <person name="Meng S."/>
            <person name="Li G."/>
            <person name="Viehrig K."/>
            <person name="Ye F."/>
            <person name="Su P."/>
            <person name="Kiefer A.F."/>
            <person name="Nichols A."/>
            <person name="Cepeda A.J."/>
            <person name="Yan W."/>
            <person name="Fan B."/>
            <person name="Jiang Y."/>
            <person name="Adhikari A."/>
            <person name="Zheng C.-J."/>
            <person name="Schuster L."/>
            <person name="Cowan T.M."/>
            <person name="Smanski M.J."/>
            <person name="Chevrette M.G."/>
            <person name="De Carvalho L.P.S."/>
            <person name="Shen B."/>
        </authorList>
    </citation>
    <scope>NUCLEOTIDE SEQUENCE [LARGE SCALE GENOMIC DNA]</scope>
    <source>
        <strain evidence="2 3">NPDC001390</strain>
    </source>
</reference>
<gene>
    <name evidence="2" type="ORF">ACFY1D_04305</name>
</gene>
<dbReference type="Proteomes" id="UP001602058">
    <property type="component" value="Unassembled WGS sequence"/>
</dbReference>
<keyword evidence="3" id="KW-1185">Reference proteome</keyword>
<feature type="region of interest" description="Disordered" evidence="1">
    <location>
        <begin position="1"/>
        <end position="23"/>
    </location>
</feature>
<evidence type="ECO:0000313" key="2">
    <source>
        <dbReference type="EMBL" id="MFF4520669.1"/>
    </source>
</evidence>
<protein>
    <submittedName>
        <fullName evidence="2">Uncharacterized protein</fullName>
    </submittedName>
</protein>
<organism evidence="2 3">
    <name type="scientific">Streptomyces bluensis</name>
    <dbReference type="NCBI Taxonomy" id="33897"/>
    <lineage>
        <taxon>Bacteria</taxon>
        <taxon>Bacillati</taxon>
        <taxon>Actinomycetota</taxon>
        <taxon>Actinomycetes</taxon>
        <taxon>Kitasatosporales</taxon>
        <taxon>Streptomycetaceae</taxon>
        <taxon>Streptomyces</taxon>
    </lineage>
</organism>
<accession>A0ABW6UDM1</accession>